<evidence type="ECO:0000313" key="2">
    <source>
        <dbReference type="EMBL" id="VGO20243.1"/>
    </source>
</evidence>
<evidence type="ECO:0000256" key="1">
    <source>
        <dbReference type="SAM" id="MobiDB-lite"/>
    </source>
</evidence>
<dbReference type="EMBL" id="CAAHFH010000001">
    <property type="protein sequence ID" value="VGO20243.1"/>
    <property type="molecule type" value="Genomic_DNA"/>
</dbReference>
<feature type="region of interest" description="Disordered" evidence="1">
    <location>
        <begin position="1"/>
        <end position="31"/>
    </location>
</feature>
<name>A0A6C2UK39_9BACT</name>
<accession>A0A6C2UK39</accession>
<gene>
    <name evidence="2" type="ORF">SCARR_02304</name>
</gene>
<evidence type="ECO:0000313" key="3">
    <source>
        <dbReference type="Proteomes" id="UP000346198"/>
    </source>
</evidence>
<sequence>MQTARSRRLLASERNKKINQQRGRAGERPLQQLQPAVHYAQMGAGRIDVDPVRLQRRAVLVFGHRHGRAAPQQFGQQVDVSGVLMAHHHKSHARVVRQGFEKLFKRFQPAGR</sequence>
<organism evidence="2 3">
    <name type="scientific">Pontiella sulfatireligans</name>
    <dbReference type="NCBI Taxonomy" id="2750658"/>
    <lineage>
        <taxon>Bacteria</taxon>
        <taxon>Pseudomonadati</taxon>
        <taxon>Kiritimatiellota</taxon>
        <taxon>Kiritimatiellia</taxon>
        <taxon>Kiritimatiellales</taxon>
        <taxon>Pontiellaceae</taxon>
        <taxon>Pontiella</taxon>
    </lineage>
</organism>
<proteinExistence type="predicted"/>
<keyword evidence="3" id="KW-1185">Reference proteome</keyword>
<dbReference type="Proteomes" id="UP000346198">
    <property type="component" value="Unassembled WGS sequence"/>
</dbReference>
<reference evidence="2 3" key="1">
    <citation type="submission" date="2019-04" db="EMBL/GenBank/DDBJ databases">
        <authorList>
            <person name="Van Vliet M D."/>
        </authorList>
    </citation>
    <scope>NUCLEOTIDE SEQUENCE [LARGE SCALE GENOMIC DNA]</scope>
    <source>
        <strain evidence="2 3">F21</strain>
    </source>
</reference>
<protein>
    <submittedName>
        <fullName evidence="2">Uncharacterized protein</fullName>
    </submittedName>
</protein>
<dbReference type="AlphaFoldDB" id="A0A6C2UK39"/>